<evidence type="ECO:0000313" key="8">
    <source>
        <dbReference type="Proteomes" id="UP000521313"/>
    </source>
</evidence>
<dbReference type="InterPro" id="IPR004839">
    <property type="entry name" value="Aminotransferase_I/II_large"/>
</dbReference>
<dbReference type="InterPro" id="IPR015422">
    <property type="entry name" value="PyrdxlP-dep_Trfase_small"/>
</dbReference>
<dbReference type="Pfam" id="PF00155">
    <property type="entry name" value="Aminotran_1_2"/>
    <property type="match status" value="1"/>
</dbReference>
<evidence type="ECO:0000256" key="5">
    <source>
        <dbReference type="ARBA" id="ARBA00037974"/>
    </source>
</evidence>
<comment type="cofactor">
    <cofactor evidence="1">
        <name>pyridoxal 5'-phosphate</name>
        <dbReference type="ChEBI" id="CHEBI:597326"/>
    </cofactor>
</comment>
<comment type="similarity">
    <text evidence="5">Belongs to the class-II pyridoxal-phosphate-dependent aminotransferase family. MalY/PatB cystathionine beta-lyase subfamily.</text>
</comment>
<dbReference type="PANTHER" id="PTHR43525">
    <property type="entry name" value="PROTEIN MALY"/>
    <property type="match status" value="1"/>
</dbReference>
<evidence type="ECO:0000256" key="2">
    <source>
        <dbReference type="ARBA" id="ARBA00012224"/>
    </source>
</evidence>
<keyword evidence="4 7" id="KW-0456">Lyase</keyword>
<organism evidence="7 8">
    <name type="scientific">Faecalicoccus acidiformans</name>
    <dbReference type="NCBI Taxonomy" id="915173"/>
    <lineage>
        <taxon>Bacteria</taxon>
        <taxon>Bacillati</taxon>
        <taxon>Bacillota</taxon>
        <taxon>Erysipelotrichia</taxon>
        <taxon>Erysipelotrichales</taxon>
        <taxon>Erysipelotrichaceae</taxon>
        <taxon>Faecalicoccus</taxon>
    </lineage>
</organism>
<dbReference type="EMBL" id="JACHHD010000018">
    <property type="protein sequence ID" value="MBB5185558.1"/>
    <property type="molecule type" value="Genomic_DNA"/>
</dbReference>
<dbReference type="Proteomes" id="UP000521313">
    <property type="component" value="Unassembled WGS sequence"/>
</dbReference>
<dbReference type="InterPro" id="IPR051798">
    <property type="entry name" value="Class-II_PLP-Dep_Aminotrans"/>
</dbReference>
<comment type="caution">
    <text evidence="7">The sequence shown here is derived from an EMBL/GenBank/DDBJ whole genome shotgun (WGS) entry which is preliminary data.</text>
</comment>
<evidence type="ECO:0000313" key="7">
    <source>
        <dbReference type="EMBL" id="MBB5185558.1"/>
    </source>
</evidence>
<protein>
    <recommendedName>
        <fullName evidence="2">cysteine-S-conjugate beta-lyase</fullName>
        <ecNumber evidence="2">4.4.1.13</ecNumber>
    </recommendedName>
</protein>
<proteinExistence type="inferred from homology"/>
<dbReference type="EC" id="4.4.1.13" evidence="2"/>
<dbReference type="AlphaFoldDB" id="A0A7W8FXP9"/>
<accession>A0A7W8FXP9</accession>
<name>A0A7W8FXP9_9FIRM</name>
<evidence type="ECO:0000256" key="4">
    <source>
        <dbReference type="ARBA" id="ARBA00023239"/>
    </source>
</evidence>
<keyword evidence="3" id="KW-0663">Pyridoxal phosphate</keyword>
<dbReference type="GO" id="GO:0030170">
    <property type="term" value="F:pyridoxal phosphate binding"/>
    <property type="evidence" value="ECO:0007669"/>
    <property type="project" value="InterPro"/>
</dbReference>
<dbReference type="PANTHER" id="PTHR43525:SF1">
    <property type="entry name" value="PROTEIN MALY"/>
    <property type="match status" value="1"/>
</dbReference>
<feature type="domain" description="Aminotransferase class I/classII large" evidence="6">
    <location>
        <begin position="70"/>
        <end position="391"/>
    </location>
</feature>
<dbReference type="SUPFAM" id="SSF53383">
    <property type="entry name" value="PLP-dependent transferases"/>
    <property type="match status" value="1"/>
</dbReference>
<evidence type="ECO:0000256" key="1">
    <source>
        <dbReference type="ARBA" id="ARBA00001933"/>
    </source>
</evidence>
<dbReference type="Gene3D" id="3.90.1150.10">
    <property type="entry name" value="Aspartate Aminotransferase, domain 1"/>
    <property type="match status" value="1"/>
</dbReference>
<dbReference type="Gene3D" id="3.40.640.10">
    <property type="entry name" value="Type I PLP-dependent aspartate aminotransferase-like (Major domain)"/>
    <property type="match status" value="1"/>
</dbReference>
<gene>
    <name evidence="7" type="ORF">HNQ43_001630</name>
</gene>
<evidence type="ECO:0000259" key="6">
    <source>
        <dbReference type="Pfam" id="PF00155"/>
    </source>
</evidence>
<dbReference type="CDD" id="cd00609">
    <property type="entry name" value="AAT_like"/>
    <property type="match status" value="1"/>
</dbReference>
<evidence type="ECO:0000256" key="3">
    <source>
        <dbReference type="ARBA" id="ARBA00022898"/>
    </source>
</evidence>
<sequence>MNYDFTTILNREGHDALAVDSLPIQGVKVKEGFTKIPMWVADMNFPVFPGIQSAISKRLQEPHFGYFELPQAYYDSIIRWQKDRHHNDVTKEQIGYENGVLGCVSSVLQTFTKENDPILVHSPTYIGFTKTLNNNHRKIIHSSLILDRHQIWRMDYQDMDKKIKEYHIKVCIFCSPHNPTGRVWEKEELEKAMEVYRNNDCIVISDEIWSDLILPGYTHIPTATINEDAKQRTVSIFAPSKTFNLAGLVGSYHVISNQKLRQEILKTEARSHYNSPNILSVHALIGAYSKEGEQWVDELCTVLKTNIDLALNTLHTLAPEIQVSIPQGTYMLYLDCTAWLQKHAMDLDTLLRKGIEVGILWQDGRPFQKENTIRMNLALPTKKVEEAFKRLQNFVFKNS</sequence>
<dbReference type="RefSeq" id="WP_183376629.1">
    <property type="nucleotide sequence ID" value="NZ_JACHHD010000018.1"/>
</dbReference>
<reference evidence="7 8" key="1">
    <citation type="submission" date="2020-08" db="EMBL/GenBank/DDBJ databases">
        <title>Genomic Encyclopedia of Type Strains, Phase IV (KMG-IV): sequencing the most valuable type-strain genomes for metagenomic binning, comparative biology and taxonomic classification.</title>
        <authorList>
            <person name="Goeker M."/>
        </authorList>
    </citation>
    <scope>NUCLEOTIDE SEQUENCE [LARGE SCALE GENOMIC DNA]</scope>
    <source>
        <strain evidence="7 8">DSM 26963</strain>
    </source>
</reference>
<dbReference type="GO" id="GO:0047804">
    <property type="term" value="F:cysteine-S-conjugate beta-lyase activity"/>
    <property type="evidence" value="ECO:0007669"/>
    <property type="project" value="UniProtKB-EC"/>
</dbReference>
<dbReference type="InterPro" id="IPR015421">
    <property type="entry name" value="PyrdxlP-dep_Trfase_major"/>
</dbReference>
<dbReference type="InterPro" id="IPR015424">
    <property type="entry name" value="PyrdxlP-dep_Trfase"/>
</dbReference>